<gene>
    <name evidence="1" type="ORF">DF947_13835</name>
</gene>
<name>A0A317EXV9_9SPHI</name>
<evidence type="ECO:0000313" key="1">
    <source>
        <dbReference type="EMBL" id="PWS31661.1"/>
    </source>
</evidence>
<dbReference type="EMBL" id="QGNY01000004">
    <property type="protein sequence ID" value="PWS31661.1"/>
    <property type="molecule type" value="Genomic_DNA"/>
</dbReference>
<comment type="caution">
    <text evidence="1">The sequence shown here is derived from an EMBL/GenBank/DDBJ whole genome shotgun (WGS) entry which is preliminary data.</text>
</comment>
<sequence>MQKLKLIIPKTLSHFSLKSLIIVSLTILASKICRADKYGCWIPGTNNIWHTNDPAHPGPINFLNDGVTGALNGVDDGYYDLDGRCGATTDVCYVYWQASTPWHPAGDLRGVGYLNDYSYTACPIDDYMPLLFIFTAGFSFFKMRRRSVHLNENNLNHSCI</sequence>
<dbReference type="RefSeq" id="WP_109930621.1">
    <property type="nucleotide sequence ID" value="NZ_QGNY01000004.1"/>
</dbReference>
<accession>A0A317EXV9</accession>
<keyword evidence="2" id="KW-1185">Reference proteome</keyword>
<dbReference type="Proteomes" id="UP000245391">
    <property type="component" value="Unassembled WGS sequence"/>
</dbReference>
<reference evidence="2" key="1">
    <citation type="submission" date="2018-05" db="EMBL/GenBank/DDBJ databases">
        <title>Pedobacter paludis sp. nov., isolated from wetland soil.</title>
        <authorList>
            <person name="Zhang Y."/>
        </authorList>
    </citation>
    <scope>NUCLEOTIDE SEQUENCE [LARGE SCALE GENOMIC DNA]</scope>
    <source>
        <strain evidence="2">R-8</strain>
    </source>
</reference>
<protein>
    <submittedName>
        <fullName evidence="1">Uncharacterized protein</fullName>
    </submittedName>
</protein>
<evidence type="ECO:0000313" key="2">
    <source>
        <dbReference type="Proteomes" id="UP000245391"/>
    </source>
</evidence>
<organism evidence="1 2">
    <name type="scientific">Pedobacter paludis</name>
    <dbReference type="NCBI Taxonomy" id="2203212"/>
    <lineage>
        <taxon>Bacteria</taxon>
        <taxon>Pseudomonadati</taxon>
        <taxon>Bacteroidota</taxon>
        <taxon>Sphingobacteriia</taxon>
        <taxon>Sphingobacteriales</taxon>
        <taxon>Sphingobacteriaceae</taxon>
        <taxon>Pedobacter</taxon>
    </lineage>
</organism>
<dbReference type="AlphaFoldDB" id="A0A317EXV9"/>
<proteinExistence type="predicted"/>
<dbReference type="OrthoDB" id="766081at2"/>